<proteinExistence type="predicted"/>
<protein>
    <submittedName>
        <fullName evidence="1">Uncharacterized protein</fullName>
    </submittedName>
</protein>
<name>A0A517Y597_9BACT</name>
<dbReference type="EMBL" id="CP036274">
    <property type="protein sequence ID" value="QDU25376.1"/>
    <property type="molecule type" value="Genomic_DNA"/>
</dbReference>
<accession>A0A517Y597</accession>
<dbReference type="Pfam" id="PF09720">
    <property type="entry name" value="Unstab_antitox"/>
    <property type="match status" value="1"/>
</dbReference>
<organism evidence="1 2">
    <name type="scientific">Anatilimnocola aggregata</name>
    <dbReference type="NCBI Taxonomy" id="2528021"/>
    <lineage>
        <taxon>Bacteria</taxon>
        <taxon>Pseudomonadati</taxon>
        <taxon>Planctomycetota</taxon>
        <taxon>Planctomycetia</taxon>
        <taxon>Pirellulales</taxon>
        <taxon>Pirellulaceae</taxon>
        <taxon>Anatilimnocola</taxon>
    </lineage>
</organism>
<evidence type="ECO:0000313" key="1">
    <source>
        <dbReference type="EMBL" id="QDU25376.1"/>
    </source>
</evidence>
<dbReference type="RefSeq" id="WP_145084222.1">
    <property type="nucleotide sequence ID" value="NZ_CP036274.1"/>
</dbReference>
<keyword evidence="2" id="KW-1185">Reference proteome</keyword>
<dbReference type="AlphaFoldDB" id="A0A517Y597"/>
<dbReference type="KEGG" id="aagg:ETAA8_04420"/>
<gene>
    <name evidence="1" type="ORF">ETAA8_04420</name>
</gene>
<evidence type="ECO:0000313" key="2">
    <source>
        <dbReference type="Proteomes" id="UP000315017"/>
    </source>
</evidence>
<reference evidence="1 2" key="1">
    <citation type="submission" date="2019-02" db="EMBL/GenBank/DDBJ databases">
        <title>Deep-cultivation of Planctomycetes and their phenomic and genomic characterization uncovers novel biology.</title>
        <authorList>
            <person name="Wiegand S."/>
            <person name="Jogler M."/>
            <person name="Boedeker C."/>
            <person name="Pinto D."/>
            <person name="Vollmers J."/>
            <person name="Rivas-Marin E."/>
            <person name="Kohn T."/>
            <person name="Peeters S.H."/>
            <person name="Heuer A."/>
            <person name="Rast P."/>
            <person name="Oberbeckmann S."/>
            <person name="Bunk B."/>
            <person name="Jeske O."/>
            <person name="Meyerdierks A."/>
            <person name="Storesund J.E."/>
            <person name="Kallscheuer N."/>
            <person name="Luecker S."/>
            <person name="Lage O.M."/>
            <person name="Pohl T."/>
            <person name="Merkel B.J."/>
            <person name="Hornburger P."/>
            <person name="Mueller R.-W."/>
            <person name="Bruemmer F."/>
            <person name="Labrenz M."/>
            <person name="Spormann A.M."/>
            <person name="Op den Camp H."/>
            <person name="Overmann J."/>
            <person name="Amann R."/>
            <person name="Jetten M.S.M."/>
            <person name="Mascher T."/>
            <person name="Medema M.H."/>
            <person name="Devos D.P."/>
            <person name="Kaster A.-K."/>
            <person name="Ovreas L."/>
            <person name="Rohde M."/>
            <person name="Galperin M.Y."/>
            <person name="Jogler C."/>
        </authorList>
    </citation>
    <scope>NUCLEOTIDE SEQUENCE [LARGE SCALE GENOMIC DNA]</scope>
    <source>
        <strain evidence="1 2">ETA_A8</strain>
    </source>
</reference>
<dbReference type="InterPro" id="IPR013406">
    <property type="entry name" value="CHP02574_addiction_mod"/>
</dbReference>
<dbReference type="Proteomes" id="UP000315017">
    <property type="component" value="Chromosome"/>
</dbReference>
<sequence>MTPQYQKLLDEAKQLSAEERIAIVGELLEITSSDPADDKVDDEFEYSSPLATEIQRRESELDSGKEQAIPHAEAMRLMFGSSDG</sequence>